<evidence type="ECO:0000313" key="2">
    <source>
        <dbReference type="EMBL" id="MBB3839721.1"/>
    </source>
</evidence>
<protein>
    <submittedName>
        <fullName evidence="2">Uncharacterized protein</fullName>
    </submittedName>
</protein>
<reference evidence="2 3" key="1">
    <citation type="submission" date="2020-08" db="EMBL/GenBank/DDBJ databases">
        <title>Genomic Encyclopedia of Type Strains, Phase IV (KMG-IV): sequencing the most valuable type-strain genomes for metagenomic binning, comparative biology and taxonomic classification.</title>
        <authorList>
            <person name="Goeker M."/>
        </authorList>
    </citation>
    <scope>NUCLEOTIDE SEQUENCE [LARGE SCALE GENOMIC DNA]</scope>
    <source>
        <strain evidence="2 3">DSM 17976</strain>
    </source>
</reference>
<gene>
    <name evidence="2" type="ORF">FHS57_003730</name>
</gene>
<comment type="caution">
    <text evidence="2">The sequence shown here is derived from an EMBL/GenBank/DDBJ whole genome shotgun (WGS) entry which is preliminary data.</text>
</comment>
<accession>A0A7W5ZMQ1</accession>
<keyword evidence="1" id="KW-0175">Coiled coil</keyword>
<dbReference type="RefSeq" id="WP_183976219.1">
    <property type="nucleotide sequence ID" value="NZ_JACIBY010000007.1"/>
</dbReference>
<sequence length="1413" mass="154732">MFARNNLLILFFLWFVLTAPVTYAGNDLTTTSGGENQRKTMLALEAALNKSLSVPNAVEMVNVLSPTQIPTADLTQEAKEAKALFEELERQNKVLTQFKNNPLQSLPVAIPLDGTGQGYLALKKAVFYPTHVELEVYARLYLGDEELYFGNKKVNYVPGSGFAGNASLALLGTQEFSNAQYKLSLTGGTAANLPNANATQLKINCGAFEALVLKGKFEFNKESFLKLDAKGYPMAEGTVVTSGIDIQVTNLSSLTVKLKDPLAFTLKKSVTTMGFLLSEAFFDFSEKNTPTVISAQVGMFLGSSTVLINQWTGLYTVNSRVYLPQFFIPATPSNPTPERPSFSSSVFLMDASGIYMKVVGSNVANFKQLGGSPMSIDQISFEIKKSNYTSFALSGKIGVPIAKNPFKKNSPTYDLATASPEEYITYTGSIDDKSQNFALKVKKQDNLYFVGAKSALREDSKVEFVEDSPTYVNNRRATTGGATDTEGTGSDELEEIKDTSGLRTGSHRLQARLVTPKLNFRYVIGLDVQGKQVSHDTASLKNVLSLGVILVEDLVVGYSFLAKRPIFKFTRMGYERLGNAPVFGKIGLKRLMAYYSDADKQCTVNFTFYANHNPVSKQVVYDAIPDTTSGLNITAGVDIVFDWEVSDRQTSEVDFKANFKSISLSILQLKTGDDMGFTLDGTLAYDHNDEEFGTVCRGNITAEFKIKGLKKLATGKQVAPAMPAEDRESPRMTVNWVGGRIEKPADGGKAFSFTYFDFLLSFGEGGAVIGPNSVVNGFGAGFAANMTQTNEVGSRYSLTGKKYIPRRATGGGLIAVTFASLEKTQRGFIGVYVEGAKASDRESAGGFRKLSIFGTWEFARDKVTLEPIDAKGALTAAKIPNSTTSSPTTAPNPTVQKNLTSAQINNAVKMLDVPLDDKFAIFKFDLTFDCTTDDFIMEGNVYGFMHAPLKTDTTGKSTDGNRSYVRGAADSQGAGFLGMVSFKLIVKNLIGENKENKENKKNGLDKKNEPNPVNGYLWIGRPDQPLAIEININLGKEESPTYLKIGATFYVVGGNVPLPSNKVVYTPIVENAKSQINNELIARGQRPIYFDLPTSVTMDGTSYFSLGLSLGGSVYLSTPTKAVSVYANLTLGLGFMVAYDKNFLSCNESHWLGSGVFHGSGDLGIVLNIKKTQTKFEILKGAITAGGVFDFKGSYGAMTFEYSLLGGIVEGKAFMKFGDSPCLAGNETYDLNSRVNLVQGTSPSAEIIRSEETSTASAHYTELMIQRHEMIILKMDPAVPVYEWCNLRVNGQVIENVFIAANYYSYGSGLKRFVHQQPNNQIRFVSNNADYDMDSRKLYKKWTALHNPNVDLTLVAELVITEGNQAPDTAWIPIEGTDFKQTFTFRTRTWNSFNDWEATKIKGSDRWHYIRNP</sequence>
<dbReference type="EMBL" id="JACIBY010000007">
    <property type="protein sequence ID" value="MBB3839721.1"/>
    <property type="molecule type" value="Genomic_DNA"/>
</dbReference>
<keyword evidence="3" id="KW-1185">Reference proteome</keyword>
<name>A0A7W5ZMQ1_9BACT</name>
<proteinExistence type="predicted"/>
<feature type="coiled-coil region" evidence="1">
    <location>
        <begin position="71"/>
        <end position="101"/>
    </location>
</feature>
<dbReference type="Proteomes" id="UP000541352">
    <property type="component" value="Unassembled WGS sequence"/>
</dbReference>
<organism evidence="2 3">
    <name type="scientific">Runella defluvii</name>
    <dbReference type="NCBI Taxonomy" id="370973"/>
    <lineage>
        <taxon>Bacteria</taxon>
        <taxon>Pseudomonadati</taxon>
        <taxon>Bacteroidota</taxon>
        <taxon>Cytophagia</taxon>
        <taxon>Cytophagales</taxon>
        <taxon>Spirosomataceae</taxon>
        <taxon>Runella</taxon>
    </lineage>
</organism>
<evidence type="ECO:0000256" key="1">
    <source>
        <dbReference type="SAM" id="Coils"/>
    </source>
</evidence>
<evidence type="ECO:0000313" key="3">
    <source>
        <dbReference type="Proteomes" id="UP000541352"/>
    </source>
</evidence>